<comment type="caution">
    <text evidence="2">The sequence shown here is derived from an EMBL/GenBank/DDBJ whole genome shotgun (WGS) entry which is preliminary data.</text>
</comment>
<dbReference type="GO" id="GO:0043683">
    <property type="term" value="P:type IV pilus assembly"/>
    <property type="evidence" value="ECO:0007669"/>
    <property type="project" value="InterPro"/>
</dbReference>
<dbReference type="Pfam" id="PF07963">
    <property type="entry name" value="N_methyl"/>
    <property type="match status" value="1"/>
</dbReference>
<keyword evidence="1" id="KW-1133">Transmembrane helix</keyword>
<reference evidence="2 3" key="1">
    <citation type="submission" date="2017-01" db="EMBL/GenBank/DDBJ databases">
        <title>Novel large sulfur bacteria in the metagenomes of groundwater-fed chemosynthetic microbial mats in the Lake Huron basin.</title>
        <authorList>
            <person name="Sharrar A.M."/>
            <person name="Flood B.E."/>
            <person name="Bailey J.V."/>
            <person name="Jones D.S."/>
            <person name="Biddanda B."/>
            <person name="Ruberg S.A."/>
            <person name="Marcus D.N."/>
            <person name="Dick G.J."/>
        </authorList>
    </citation>
    <scope>NUCLEOTIDE SEQUENCE [LARGE SCALE GENOMIC DNA]</scope>
    <source>
        <strain evidence="2">A7</strain>
    </source>
</reference>
<dbReference type="AlphaFoldDB" id="A0A1W9KWS6"/>
<keyword evidence="1" id="KW-0472">Membrane</keyword>
<evidence type="ECO:0000313" key="3">
    <source>
        <dbReference type="Proteomes" id="UP000192505"/>
    </source>
</evidence>
<dbReference type="InterPro" id="IPR012902">
    <property type="entry name" value="N_methyl_site"/>
</dbReference>
<dbReference type="PROSITE" id="PS00409">
    <property type="entry name" value="PROKAR_NTER_METHYL"/>
    <property type="match status" value="1"/>
</dbReference>
<keyword evidence="1" id="KW-0812">Transmembrane</keyword>
<gene>
    <name evidence="2" type="ORF">BWK72_03795</name>
</gene>
<protein>
    <recommendedName>
        <fullName evidence="4">Prepilin-type N-terminal cleavage/methylation domain-containing protein</fullName>
    </recommendedName>
</protein>
<sequence length="305" mass="32232">MNNTQKMATTKRWQAGFSLVELMISLVIGMILVIAASSVYLYSKKSFNSSTETSQLENNGRFAIDLLTKYIQSAGYVMVDPSFPAPQGPIDNKIIGCDFGMTNPTNPTTAADLVCLTAVPTGTRQSASIGLIAETDQYSTGSQFQGFDCLGESSIDIPTSTGHVIHETRSYFFVGNTTVQTPNGPVNMGQLSCLADQTPAGGVATYQSQPILPGIEQLAFSYLMPAAADPNTAQAAMSAASQAAAATWPNVLAVDVCVLAKSIQPAGNDSGTAYTDCYGTAITAAPGEIYRTFRTTVRLRNKSSI</sequence>
<dbReference type="NCBIfam" id="TIGR02532">
    <property type="entry name" value="IV_pilin_GFxxxE"/>
    <property type="match status" value="1"/>
</dbReference>
<evidence type="ECO:0008006" key="4">
    <source>
        <dbReference type="Google" id="ProtNLM"/>
    </source>
</evidence>
<dbReference type="Proteomes" id="UP000192505">
    <property type="component" value="Unassembled WGS sequence"/>
</dbReference>
<organism evidence="2 3">
    <name type="scientific">Rhodoferax ferrireducens</name>
    <dbReference type="NCBI Taxonomy" id="192843"/>
    <lineage>
        <taxon>Bacteria</taxon>
        <taxon>Pseudomonadati</taxon>
        <taxon>Pseudomonadota</taxon>
        <taxon>Betaproteobacteria</taxon>
        <taxon>Burkholderiales</taxon>
        <taxon>Comamonadaceae</taxon>
        <taxon>Rhodoferax</taxon>
    </lineage>
</organism>
<accession>A0A1W9KWS6</accession>
<proteinExistence type="predicted"/>
<name>A0A1W9KWS6_9BURK</name>
<dbReference type="Pfam" id="PF16074">
    <property type="entry name" value="PilW"/>
    <property type="match status" value="1"/>
</dbReference>
<evidence type="ECO:0000313" key="2">
    <source>
        <dbReference type="EMBL" id="OQW89099.1"/>
    </source>
</evidence>
<feature type="transmembrane region" description="Helical" evidence="1">
    <location>
        <begin position="20"/>
        <end position="42"/>
    </location>
</feature>
<dbReference type="InterPro" id="IPR032092">
    <property type="entry name" value="PilW"/>
</dbReference>
<dbReference type="EMBL" id="MTEI01000002">
    <property type="protein sequence ID" value="OQW89099.1"/>
    <property type="molecule type" value="Genomic_DNA"/>
</dbReference>
<evidence type="ECO:0000256" key="1">
    <source>
        <dbReference type="SAM" id="Phobius"/>
    </source>
</evidence>